<dbReference type="SUPFAM" id="SSF81383">
    <property type="entry name" value="F-box domain"/>
    <property type="match status" value="1"/>
</dbReference>
<dbReference type="AlphaFoldDB" id="A0A0W0FNH4"/>
<comment type="caution">
    <text evidence="2">The sequence shown here is derived from an EMBL/GenBank/DDBJ whole genome shotgun (WGS) entry which is preliminary data.</text>
</comment>
<proteinExistence type="predicted"/>
<sequence>MKDAMHDLFLLPEPLNPVTSRKATHGHPRASTFETTTTTYEAKARLSNNFHKTAPSLPRKSPQQKGFFNYILGLRIPPELIELIIHQLKGDNPSLGSCSLLSRAWASHARSELFRQVVLDDWASLEQFMRLCSDQHSTIPAAGIRILILVPQQELLSRIFHWLSTPTNNTASQNIAVCLFWRLEHLELLHPVYTPGIAANSMVTSQISHSAKCSQVGYSLTVTRANLDGAPSEIRGIISLIPPLQKRTLGFGKASIRVSHNIPCTSKSLEIRPAWGLTDPFPTLPLPRLRISTIREFSVHLTKEISSEVEYLLTRGDAATMGAIKRCKLGLPQQVTSTDFISLVKALVTRRRIPKIVIEGTVPAMDGFLEWVYTSDSRSGPCHSQVTEISLQRVHLAIRLEETVPRLLRMDTSWATHPWFRSLAEVKVDVVVAVDGMTPGVPPNTREEAIEMGKETLCEALPICSRKELLKSTFDVEYYD</sequence>
<protein>
    <recommendedName>
        <fullName evidence="1">F-box domain-containing protein</fullName>
    </recommendedName>
</protein>
<evidence type="ECO:0000259" key="1">
    <source>
        <dbReference type="Pfam" id="PF00646"/>
    </source>
</evidence>
<dbReference type="EMBL" id="LATX01001806">
    <property type="protein sequence ID" value="KTB37875.1"/>
    <property type="molecule type" value="Genomic_DNA"/>
</dbReference>
<evidence type="ECO:0000313" key="3">
    <source>
        <dbReference type="Proteomes" id="UP000054988"/>
    </source>
</evidence>
<dbReference type="InterPro" id="IPR001810">
    <property type="entry name" value="F-box_dom"/>
</dbReference>
<dbReference type="Pfam" id="PF00646">
    <property type="entry name" value="F-box"/>
    <property type="match status" value="1"/>
</dbReference>
<feature type="domain" description="F-box" evidence="1">
    <location>
        <begin position="74"/>
        <end position="114"/>
    </location>
</feature>
<gene>
    <name evidence="2" type="ORF">WG66_9552</name>
</gene>
<dbReference type="Proteomes" id="UP000054988">
    <property type="component" value="Unassembled WGS sequence"/>
</dbReference>
<name>A0A0W0FNH4_MONRR</name>
<accession>A0A0W0FNH4</accession>
<dbReference type="InterPro" id="IPR036047">
    <property type="entry name" value="F-box-like_dom_sf"/>
</dbReference>
<evidence type="ECO:0000313" key="2">
    <source>
        <dbReference type="EMBL" id="KTB37875.1"/>
    </source>
</evidence>
<reference evidence="2 3" key="1">
    <citation type="submission" date="2015-12" db="EMBL/GenBank/DDBJ databases">
        <title>Draft genome sequence of Moniliophthora roreri, the causal agent of frosty pod rot of cacao.</title>
        <authorList>
            <person name="Aime M.C."/>
            <person name="Diaz-Valderrama J.R."/>
            <person name="Kijpornyongpan T."/>
            <person name="Phillips-Mora W."/>
        </authorList>
    </citation>
    <scope>NUCLEOTIDE SEQUENCE [LARGE SCALE GENOMIC DNA]</scope>
    <source>
        <strain evidence="2 3">MCA 2952</strain>
    </source>
</reference>
<organism evidence="2 3">
    <name type="scientific">Moniliophthora roreri</name>
    <name type="common">Frosty pod rot fungus</name>
    <name type="synonym">Monilia roreri</name>
    <dbReference type="NCBI Taxonomy" id="221103"/>
    <lineage>
        <taxon>Eukaryota</taxon>
        <taxon>Fungi</taxon>
        <taxon>Dikarya</taxon>
        <taxon>Basidiomycota</taxon>
        <taxon>Agaricomycotina</taxon>
        <taxon>Agaricomycetes</taxon>
        <taxon>Agaricomycetidae</taxon>
        <taxon>Agaricales</taxon>
        <taxon>Marasmiineae</taxon>
        <taxon>Marasmiaceae</taxon>
        <taxon>Moniliophthora</taxon>
    </lineage>
</organism>